<feature type="transmembrane region" description="Helical" evidence="9">
    <location>
        <begin position="247"/>
        <end position="269"/>
    </location>
</feature>
<dbReference type="Pfam" id="PF03595">
    <property type="entry name" value="SLAC1"/>
    <property type="match status" value="1"/>
</dbReference>
<protein>
    <submittedName>
        <fullName evidence="10">C4-dicarboxylate transporter/malic acid transport protein</fullName>
    </submittedName>
</protein>
<feature type="transmembrane region" description="Helical" evidence="9">
    <location>
        <begin position="112"/>
        <end position="131"/>
    </location>
</feature>
<dbReference type="InterPro" id="IPR051629">
    <property type="entry name" value="Sulfite_efflux_TDT"/>
</dbReference>
<evidence type="ECO:0000256" key="4">
    <source>
        <dbReference type="ARBA" id="ARBA00022475"/>
    </source>
</evidence>
<evidence type="ECO:0000256" key="2">
    <source>
        <dbReference type="ARBA" id="ARBA00008566"/>
    </source>
</evidence>
<evidence type="ECO:0000256" key="6">
    <source>
        <dbReference type="ARBA" id="ARBA00022989"/>
    </source>
</evidence>
<evidence type="ECO:0000313" key="10">
    <source>
        <dbReference type="EMBL" id="SDP44459.1"/>
    </source>
</evidence>
<keyword evidence="5 9" id="KW-0812">Transmembrane</keyword>
<keyword evidence="6 9" id="KW-1133">Transmembrane helix</keyword>
<feature type="transmembrane region" description="Helical" evidence="9">
    <location>
        <begin position="289"/>
        <end position="310"/>
    </location>
</feature>
<evidence type="ECO:0000256" key="5">
    <source>
        <dbReference type="ARBA" id="ARBA00022692"/>
    </source>
</evidence>
<evidence type="ECO:0000313" key="11">
    <source>
        <dbReference type="Proteomes" id="UP000198741"/>
    </source>
</evidence>
<comment type="subcellular location">
    <subcellularLocation>
        <location evidence="1">Cell membrane</location>
        <topology evidence="1">Multi-pass membrane protein</topology>
    </subcellularLocation>
</comment>
<name>A0A1H0SSB6_9ACTN</name>
<reference evidence="10 11" key="1">
    <citation type="submission" date="2016-10" db="EMBL/GenBank/DDBJ databases">
        <authorList>
            <person name="de Groot N.N."/>
        </authorList>
    </citation>
    <scope>NUCLEOTIDE SEQUENCE [LARGE SCALE GENOMIC DNA]</scope>
    <source>
        <strain evidence="11">P4-7,KCTC 19426,CECT 7604</strain>
    </source>
</reference>
<dbReference type="GO" id="GO:0005886">
    <property type="term" value="C:plasma membrane"/>
    <property type="evidence" value="ECO:0007669"/>
    <property type="project" value="UniProtKB-SubCell"/>
</dbReference>
<dbReference type="PANTHER" id="PTHR31686:SF1">
    <property type="entry name" value="SULFITE EFFLUX PUMP SSU1"/>
    <property type="match status" value="1"/>
</dbReference>
<dbReference type="EMBL" id="LT629710">
    <property type="protein sequence ID" value="SDP44459.1"/>
    <property type="molecule type" value="Genomic_DNA"/>
</dbReference>
<feature type="transmembrane region" description="Helical" evidence="9">
    <location>
        <begin position="174"/>
        <end position="199"/>
    </location>
</feature>
<organism evidence="10 11">
    <name type="scientific">Nakamurella panacisegetis</name>
    <dbReference type="NCBI Taxonomy" id="1090615"/>
    <lineage>
        <taxon>Bacteria</taxon>
        <taxon>Bacillati</taxon>
        <taxon>Actinomycetota</taxon>
        <taxon>Actinomycetes</taxon>
        <taxon>Nakamurellales</taxon>
        <taxon>Nakamurellaceae</taxon>
        <taxon>Nakamurella</taxon>
    </lineage>
</organism>
<sequence>MIRVSTATPTRSRTTPTPPPSLRTFLRELRRPGQVFENITPNWFASVMGTGIVANAAAGLPVHVVALRGFAVGVWLLATVALAGLTVAFAVHWARHRDRARTYADHPVMSQFYGAPPMALLTVGAGTLLVGRDVIGIHAAVAVDFLLWTIGTLTGLATSLAVPFRMITRSDRTGVTALPAWLMPIVPPMVSASTGALLLPHVPAGQARLDLLLACYGMFGLSLFIGLITMTLIYSRLVHDGLPPVQAAPTVWITLGMIGQSITAVNLLGNAAGSALGQPFADGLRVFGLIYGVAMGGFGVLMFGLAVALTVHAARRHLSFSLTWWSFTFPIGTCVTGAAGLGTTSGSTLIHATAVVLYGVLLGAWATVATHTLRGSVTGRVFLPA</sequence>
<feature type="transmembrane region" description="Helical" evidence="9">
    <location>
        <begin position="43"/>
        <end position="64"/>
    </location>
</feature>
<keyword evidence="7 9" id="KW-0472">Membrane</keyword>
<evidence type="ECO:0000256" key="7">
    <source>
        <dbReference type="ARBA" id="ARBA00023136"/>
    </source>
</evidence>
<feature type="transmembrane region" description="Helical" evidence="9">
    <location>
        <begin position="211"/>
        <end position="235"/>
    </location>
</feature>
<feature type="region of interest" description="Disordered" evidence="8">
    <location>
        <begin position="1"/>
        <end position="21"/>
    </location>
</feature>
<dbReference type="AlphaFoldDB" id="A0A1H0SSB6"/>
<dbReference type="InterPro" id="IPR038665">
    <property type="entry name" value="Voltage-dep_anion_channel_sf"/>
</dbReference>
<proteinExistence type="inferred from homology"/>
<accession>A0A1H0SSB6</accession>
<dbReference type="PANTHER" id="PTHR31686">
    <property type="match status" value="1"/>
</dbReference>
<dbReference type="GO" id="GO:0055085">
    <property type="term" value="P:transmembrane transport"/>
    <property type="evidence" value="ECO:0007669"/>
    <property type="project" value="InterPro"/>
</dbReference>
<feature type="transmembrane region" description="Helical" evidence="9">
    <location>
        <begin position="348"/>
        <end position="368"/>
    </location>
</feature>
<gene>
    <name evidence="10" type="ORF">SAMN04515671_4260</name>
</gene>
<comment type="similarity">
    <text evidence="2">Belongs to the tellurite-resistance/dicarboxylate transporter (TDT) family.</text>
</comment>
<evidence type="ECO:0000256" key="8">
    <source>
        <dbReference type="SAM" id="MobiDB-lite"/>
    </source>
</evidence>
<dbReference type="CDD" id="cd09320">
    <property type="entry name" value="TDT_like_2"/>
    <property type="match status" value="1"/>
</dbReference>
<dbReference type="STRING" id="1090615.SAMN04515671_4260"/>
<evidence type="ECO:0000256" key="9">
    <source>
        <dbReference type="SAM" id="Phobius"/>
    </source>
</evidence>
<evidence type="ECO:0000256" key="3">
    <source>
        <dbReference type="ARBA" id="ARBA00022448"/>
    </source>
</evidence>
<keyword evidence="4" id="KW-1003">Cell membrane</keyword>
<keyword evidence="3" id="KW-0813">Transport</keyword>
<feature type="transmembrane region" description="Helical" evidence="9">
    <location>
        <begin position="70"/>
        <end position="91"/>
    </location>
</feature>
<evidence type="ECO:0000256" key="1">
    <source>
        <dbReference type="ARBA" id="ARBA00004651"/>
    </source>
</evidence>
<dbReference type="InterPro" id="IPR004695">
    <property type="entry name" value="SLAC1/Mae1/Ssu1/TehA"/>
</dbReference>
<feature type="transmembrane region" description="Helical" evidence="9">
    <location>
        <begin position="322"/>
        <end position="342"/>
    </location>
</feature>
<dbReference type="Proteomes" id="UP000198741">
    <property type="component" value="Chromosome I"/>
</dbReference>
<keyword evidence="11" id="KW-1185">Reference proteome</keyword>
<feature type="compositionally biased region" description="Low complexity" evidence="8">
    <location>
        <begin position="1"/>
        <end position="15"/>
    </location>
</feature>
<feature type="transmembrane region" description="Helical" evidence="9">
    <location>
        <begin position="137"/>
        <end position="162"/>
    </location>
</feature>
<dbReference type="Gene3D" id="1.50.10.150">
    <property type="entry name" value="Voltage-dependent anion channel"/>
    <property type="match status" value="1"/>
</dbReference>